<reference evidence="1" key="1">
    <citation type="submission" date="2023-11" db="EMBL/GenBank/DDBJ databases">
        <authorList>
            <person name="De Vega J J."/>
            <person name="De Vega J J."/>
        </authorList>
    </citation>
    <scope>NUCLEOTIDE SEQUENCE</scope>
</reference>
<evidence type="ECO:0000313" key="2">
    <source>
        <dbReference type="Proteomes" id="UP001295794"/>
    </source>
</evidence>
<proteinExistence type="predicted"/>
<dbReference type="Proteomes" id="UP001295794">
    <property type="component" value="Unassembled WGS sequence"/>
</dbReference>
<dbReference type="AlphaFoldDB" id="A0AAD2HXC1"/>
<keyword evidence="2" id="KW-1185">Reference proteome</keyword>
<sequence length="297" mass="33712">MPLHCAREIGPLIYCWPDPWPLCPLCPIVSPANRRVDIRLGFRLPSLPFHFLIVIPLSHQLMMDPQTLAQLAALRPLGSEIEAMHRKQQFLEIITYLGNRDTEKQHDRVLASCLDDLSRSCPQYAPHSSAMFCVILGWACRWKSLFEAQMKLFLALSPATAMFAAKEMASRVRASQAERVQRMTYYRAISLGSTIHWVSWYGAHTPEILEHWKALVEFVLQRSMERLLTIGVHPVTTPLMRMQIEELKECISTDYVACPDLDDEAISRLAGMKGLNWLFDLDRLAGPSAGPTTRGVL</sequence>
<dbReference type="EMBL" id="CAVNYO010000478">
    <property type="protein sequence ID" value="CAK5283979.1"/>
    <property type="molecule type" value="Genomic_DNA"/>
</dbReference>
<evidence type="ECO:0000313" key="1">
    <source>
        <dbReference type="EMBL" id="CAK5283979.1"/>
    </source>
</evidence>
<accession>A0AAD2HXC1</accession>
<gene>
    <name evidence="1" type="ORF">MYCIT1_LOCUS36923</name>
</gene>
<name>A0AAD2HXC1_9AGAR</name>
<organism evidence="1 2">
    <name type="scientific">Mycena citricolor</name>
    <dbReference type="NCBI Taxonomy" id="2018698"/>
    <lineage>
        <taxon>Eukaryota</taxon>
        <taxon>Fungi</taxon>
        <taxon>Dikarya</taxon>
        <taxon>Basidiomycota</taxon>
        <taxon>Agaricomycotina</taxon>
        <taxon>Agaricomycetes</taxon>
        <taxon>Agaricomycetidae</taxon>
        <taxon>Agaricales</taxon>
        <taxon>Marasmiineae</taxon>
        <taxon>Mycenaceae</taxon>
        <taxon>Mycena</taxon>
    </lineage>
</organism>
<protein>
    <submittedName>
        <fullName evidence="1">Uncharacterized protein</fullName>
    </submittedName>
</protein>
<comment type="caution">
    <text evidence="1">The sequence shown here is derived from an EMBL/GenBank/DDBJ whole genome shotgun (WGS) entry which is preliminary data.</text>
</comment>